<keyword evidence="10" id="KW-1185">Reference proteome</keyword>
<proteinExistence type="inferred from homology"/>
<evidence type="ECO:0000256" key="4">
    <source>
        <dbReference type="ARBA" id="ARBA00022862"/>
    </source>
</evidence>
<dbReference type="PROSITE" id="PS00332">
    <property type="entry name" value="SOD_CU_ZN_2"/>
    <property type="match status" value="1"/>
</dbReference>
<name>A0A8S1KW26_PARPR</name>
<dbReference type="CDD" id="cd00305">
    <property type="entry name" value="Cu-Zn_Superoxide_Dismutase"/>
    <property type="match status" value="1"/>
</dbReference>
<dbReference type="OMA" id="AQRGFHI"/>
<dbReference type="PROSITE" id="PS00087">
    <property type="entry name" value="SOD_CU_ZN_1"/>
    <property type="match status" value="1"/>
</dbReference>
<comment type="cofactor">
    <cofactor evidence="7">
        <name>Cu cation</name>
        <dbReference type="ChEBI" id="CHEBI:23378"/>
    </cofactor>
    <text evidence="7">Binds 1 copper ion per subunit.</text>
</comment>
<dbReference type="InterPro" id="IPR018152">
    <property type="entry name" value="SOD_Cu/Zn_BS"/>
</dbReference>
<evidence type="ECO:0000313" key="9">
    <source>
        <dbReference type="EMBL" id="CAD8058075.1"/>
    </source>
</evidence>
<comment type="similarity">
    <text evidence="1 7">Belongs to the Cu-Zn superoxide dismutase family.</text>
</comment>
<reference evidence="9" key="1">
    <citation type="submission" date="2021-01" db="EMBL/GenBank/DDBJ databases">
        <authorList>
            <consortium name="Genoscope - CEA"/>
            <person name="William W."/>
        </authorList>
    </citation>
    <scope>NUCLEOTIDE SEQUENCE</scope>
</reference>
<organism evidence="9 10">
    <name type="scientific">Paramecium primaurelia</name>
    <dbReference type="NCBI Taxonomy" id="5886"/>
    <lineage>
        <taxon>Eukaryota</taxon>
        <taxon>Sar</taxon>
        <taxon>Alveolata</taxon>
        <taxon>Ciliophora</taxon>
        <taxon>Intramacronucleata</taxon>
        <taxon>Oligohymenophorea</taxon>
        <taxon>Peniculida</taxon>
        <taxon>Parameciidae</taxon>
        <taxon>Paramecium</taxon>
    </lineage>
</organism>
<dbReference type="EC" id="1.15.1.1" evidence="7"/>
<dbReference type="Pfam" id="PF00080">
    <property type="entry name" value="Sod_Cu"/>
    <property type="match status" value="1"/>
</dbReference>
<sequence length="193" mass="20750">MLKSFGIISGFLLISQGKVNSLTENFNTSRHALCILFPDSNSGVNGVVSFSQEHINAKTKIAAVVRGLKPNSLHGIHIHEFGDLSNGCTTAGPHFNPFEQEHGSPLDEKRHVGDLGNIKTDERGNGYLAYEDNLIQLYGEYSILGRSVVVHAGQDDLGRGNQKDSKTTGNSGARLACGVIGLASGFKNLQPYK</sequence>
<evidence type="ECO:0000259" key="8">
    <source>
        <dbReference type="Pfam" id="PF00080"/>
    </source>
</evidence>
<feature type="domain" description="Superoxide dismutase copper/zinc binding" evidence="8">
    <location>
        <begin position="44"/>
        <end position="180"/>
    </location>
</feature>
<evidence type="ECO:0000256" key="1">
    <source>
        <dbReference type="ARBA" id="ARBA00010457"/>
    </source>
</evidence>
<keyword evidence="4" id="KW-0049">Antioxidant</keyword>
<evidence type="ECO:0000256" key="7">
    <source>
        <dbReference type="RuleBase" id="RU000393"/>
    </source>
</evidence>
<dbReference type="PANTHER" id="PTHR10003">
    <property type="entry name" value="SUPEROXIDE DISMUTASE CU-ZN -RELATED"/>
    <property type="match status" value="1"/>
</dbReference>
<evidence type="ECO:0000256" key="6">
    <source>
        <dbReference type="ARBA" id="ARBA00023008"/>
    </source>
</evidence>
<dbReference type="FunFam" id="2.60.40.200:FF:000001">
    <property type="entry name" value="Superoxide dismutase [Cu-Zn]"/>
    <property type="match status" value="1"/>
</dbReference>
<comment type="catalytic activity">
    <reaction evidence="7">
        <text>2 superoxide + 2 H(+) = H2O2 + O2</text>
        <dbReference type="Rhea" id="RHEA:20696"/>
        <dbReference type="ChEBI" id="CHEBI:15378"/>
        <dbReference type="ChEBI" id="CHEBI:15379"/>
        <dbReference type="ChEBI" id="CHEBI:16240"/>
        <dbReference type="ChEBI" id="CHEBI:18421"/>
        <dbReference type="EC" id="1.15.1.1"/>
    </reaction>
</comment>
<comment type="cofactor">
    <cofactor evidence="7">
        <name>Zn(2+)</name>
        <dbReference type="ChEBI" id="CHEBI:29105"/>
    </cofactor>
    <text evidence="7">Binds 1 zinc ion per subunit.</text>
</comment>
<gene>
    <name evidence="9" type="ORF">PPRIM_AZ9-3.1.T0270031</name>
</gene>
<evidence type="ECO:0000313" key="10">
    <source>
        <dbReference type="Proteomes" id="UP000688137"/>
    </source>
</evidence>
<keyword evidence="6 7" id="KW-0186">Copper</keyword>
<keyword evidence="5 7" id="KW-0560">Oxidoreductase</keyword>
<dbReference type="GO" id="GO:0005507">
    <property type="term" value="F:copper ion binding"/>
    <property type="evidence" value="ECO:0007669"/>
    <property type="project" value="InterPro"/>
</dbReference>
<evidence type="ECO:0000256" key="3">
    <source>
        <dbReference type="ARBA" id="ARBA00022833"/>
    </source>
</evidence>
<dbReference type="AlphaFoldDB" id="A0A8S1KW26"/>
<dbReference type="GO" id="GO:0004784">
    <property type="term" value="F:superoxide dismutase activity"/>
    <property type="evidence" value="ECO:0007669"/>
    <property type="project" value="UniProtKB-EC"/>
</dbReference>
<evidence type="ECO:0000256" key="2">
    <source>
        <dbReference type="ARBA" id="ARBA00022723"/>
    </source>
</evidence>
<protein>
    <recommendedName>
        <fullName evidence="7">Superoxide dismutase [Cu-Zn]</fullName>
        <ecNumber evidence="7">1.15.1.1</ecNumber>
    </recommendedName>
</protein>
<keyword evidence="2 7" id="KW-0479">Metal-binding</keyword>
<dbReference type="InterPro" id="IPR001424">
    <property type="entry name" value="SOD_Cu_Zn_dom"/>
</dbReference>
<dbReference type="EMBL" id="CAJJDM010000026">
    <property type="protein sequence ID" value="CAD8058075.1"/>
    <property type="molecule type" value="Genomic_DNA"/>
</dbReference>
<keyword evidence="3 7" id="KW-0862">Zinc</keyword>
<dbReference type="InterPro" id="IPR024134">
    <property type="entry name" value="SOD_Cu/Zn_/chaperone"/>
</dbReference>
<dbReference type="Proteomes" id="UP000688137">
    <property type="component" value="Unassembled WGS sequence"/>
</dbReference>
<accession>A0A8S1KW26</accession>
<comment type="function">
    <text evidence="7">Destroys radicals which are normally produced within the cells and which are toxic to biological systems.</text>
</comment>
<comment type="caution">
    <text evidence="9">The sequence shown here is derived from an EMBL/GenBank/DDBJ whole genome shotgun (WGS) entry which is preliminary data.</text>
</comment>
<evidence type="ECO:0000256" key="5">
    <source>
        <dbReference type="ARBA" id="ARBA00023002"/>
    </source>
</evidence>